<evidence type="ECO:0000256" key="2">
    <source>
        <dbReference type="ARBA" id="ARBA00010152"/>
    </source>
</evidence>
<keyword evidence="5" id="KW-0496">Mitochondrion</keyword>
<evidence type="ECO:0000313" key="8">
    <source>
        <dbReference type="Proteomes" id="UP001498771"/>
    </source>
</evidence>
<reference evidence="7 8" key="1">
    <citation type="submission" date="2024-03" db="EMBL/GenBank/DDBJ databases">
        <title>Genome-scale model development and genomic sequencing of the oleaginous clade Lipomyces.</title>
        <authorList>
            <consortium name="Lawrence Berkeley National Laboratory"/>
            <person name="Czajka J.J."/>
            <person name="Han Y."/>
            <person name="Kim J."/>
            <person name="Mondo S.J."/>
            <person name="Hofstad B.A."/>
            <person name="Robles A."/>
            <person name="Haridas S."/>
            <person name="Riley R."/>
            <person name="LaButti K."/>
            <person name="Pangilinan J."/>
            <person name="Andreopoulos W."/>
            <person name="Lipzen A."/>
            <person name="Yan J."/>
            <person name="Wang M."/>
            <person name="Ng V."/>
            <person name="Grigoriev I.V."/>
            <person name="Spatafora J.W."/>
            <person name="Magnuson J.K."/>
            <person name="Baker S.E."/>
            <person name="Pomraning K.R."/>
        </authorList>
    </citation>
    <scope>NUCLEOTIDE SEQUENCE [LARGE SCALE GENOMIC DNA]</scope>
    <source>
        <strain evidence="7 8">Phaff 52-87</strain>
    </source>
</reference>
<dbReference type="EMBL" id="JBBJBU010000008">
    <property type="protein sequence ID" value="KAK7204313.1"/>
    <property type="molecule type" value="Genomic_DNA"/>
</dbReference>
<dbReference type="GeneID" id="90039710"/>
<dbReference type="PANTHER" id="PTHR21338:SF0">
    <property type="entry name" value="LARGE RIBOSOMAL SUBUNIT PROTEIN ML41"/>
    <property type="match status" value="1"/>
</dbReference>
<organism evidence="7 8">
    <name type="scientific">Myxozyma melibiosi</name>
    <dbReference type="NCBI Taxonomy" id="54550"/>
    <lineage>
        <taxon>Eukaryota</taxon>
        <taxon>Fungi</taxon>
        <taxon>Dikarya</taxon>
        <taxon>Ascomycota</taxon>
        <taxon>Saccharomycotina</taxon>
        <taxon>Lipomycetes</taxon>
        <taxon>Lipomycetales</taxon>
        <taxon>Lipomycetaceae</taxon>
        <taxon>Myxozyma</taxon>
    </lineage>
</organism>
<gene>
    <name evidence="7" type="ORF">BZA70DRAFT_290289</name>
</gene>
<evidence type="ECO:0000256" key="1">
    <source>
        <dbReference type="ARBA" id="ARBA00004173"/>
    </source>
</evidence>
<comment type="similarity">
    <text evidence="2">Belongs to the mitochondrion-specific ribosomal protein mL41 family.</text>
</comment>
<evidence type="ECO:0000256" key="6">
    <source>
        <dbReference type="ARBA" id="ARBA00023274"/>
    </source>
</evidence>
<dbReference type="RefSeq" id="XP_064767346.1">
    <property type="nucleotide sequence ID" value="XM_064914198.1"/>
</dbReference>
<dbReference type="GO" id="GO:0005840">
    <property type="term" value="C:ribosome"/>
    <property type="evidence" value="ECO:0007669"/>
    <property type="project" value="UniProtKB-KW"/>
</dbReference>
<comment type="caution">
    <text evidence="7">The sequence shown here is derived from an EMBL/GenBank/DDBJ whole genome shotgun (WGS) entry which is preliminary data.</text>
</comment>
<evidence type="ECO:0000256" key="3">
    <source>
        <dbReference type="ARBA" id="ARBA00022946"/>
    </source>
</evidence>
<accession>A0ABR1F5A9</accession>
<keyword evidence="3" id="KW-0809">Transit peptide</keyword>
<name>A0ABR1F5A9_9ASCO</name>
<keyword evidence="4 7" id="KW-0689">Ribosomal protein</keyword>
<evidence type="ECO:0000256" key="4">
    <source>
        <dbReference type="ARBA" id="ARBA00022980"/>
    </source>
</evidence>
<sequence length="137" mass="15888">MKPSTPLAGPWKHFRDRLIPIHPRWHANRRKPVTTKRGNKDFYKGTGSANMGRHTKHGGYIIDYQKVRTYVVPDELVTTNLAPYLPNTLPPLKNTFAGYKGGPSDGNWYLDKYREYLKYGADEAPESRRNEDWIERA</sequence>
<evidence type="ECO:0000256" key="5">
    <source>
        <dbReference type="ARBA" id="ARBA00023128"/>
    </source>
</evidence>
<proteinExistence type="inferred from homology"/>
<keyword evidence="6" id="KW-0687">Ribonucleoprotein</keyword>
<dbReference type="Pfam" id="PF09809">
    <property type="entry name" value="MRP-L27"/>
    <property type="match status" value="1"/>
</dbReference>
<evidence type="ECO:0000313" key="7">
    <source>
        <dbReference type="EMBL" id="KAK7204313.1"/>
    </source>
</evidence>
<keyword evidence="8" id="KW-1185">Reference proteome</keyword>
<protein>
    <submittedName>
        <fullName evidence="7">Mitochondrial ribosomal protein L27-domain-containing protein</fullName>
    </submittedName>
</protein>
<dbReference type="PANTHER" id="PTHR21338">
    <property type="entry name" value="MITOCHONDRIAL RIBOSOMAL PROTEIN L41"/>
    <property type="match status" value="1"/>
</dbReference>
<dbReference type="InterPro" id="IPR019189">
    <property type="entry name" value="Ribosomal_mL41"/>
</dbReference>
<comment type="subcellular location">
    <subcellularLocation>
        <location evidence="1">Mitochondrion</location>
    </subcellularLocation>
</comment>
<dbReference type="Proteomes" id="UP001498771">
    <property type="component" value="Unassembled WGS sequence"/>
</dbReference>